<comment type="subcellular location">
    <subcellularLocation>
        <location evidence="6">Plastid</location>
        <location evidence="6">Chloroplast</location>
    </subcellularLocation>
</comment>
<dbReference type="GO" id="GO:1990904">
    <property type="term" value="C:ribonucleoprotein complex"/>
    <property type="evidence" value="ECO:0007669"/>
    <property type="project" value="UniProtKB-KW"/>
</dbReference>
<comment type="similarity">
    <text evidence="1 6">Belongs to the bacterial ribosomal protein bL9 family.</text>
</comment>
<dbReference type="InterPro" id="IPR020070">
    <property type="entry name" value="Ribosomal_bL9_N"/>
</dbReference>
<dbReference type="RefSeq" id="YP_009315831.1">
    <property type="nucleotide sequence ID" value="NC_031668.1"/>
</dbReference>
<geneLocation type="chloroplast" evidence="8"/>
<evidence type="ECO:0000256" key="2">
    <source>
        <dbReference type="ARBA" id="ARBA00022730"/>
    </source>
</evidence>
<dbReference type="InterPro" id="IPR009027">
    <property type="entry name" value="Ribosomal_bL9/RNase_H1_N"/>
</dbReference>
<dbReference type="AlphaFoldDB" id="A0A1G4P0V1"/>
<dbReference type="InterPro" id="IPR020594">
    <property type="entry name" value="Ribosomal_bL9_bac/chp"/>
</dbReference>
<dbReference type="Gene3D" id="3.10.430.100">
    <property type="entry name" value="Ribosomal protein L9, C-terminal domain"/>
    <property type="match status" value="1"/>
</dbReference>
<evidence type="ECO:0000313" key="8">
    <source>
        <dbReference type="EMBL" id="SCW24489.1"/>
    </source>
</evidence>
<keyword evidence="3 6" id="KW-0694">RNA-binding</keyword>
<name>A0A1G4P0V1_9FLOR</name>
<dbReference type="InterPro" id="IPR036935">
    <property type="entry name" value="Ribosomal_bL9_N_sf"/>
</dbReference>
<evidence type="ECO:0000256" key="6">
    <source>
        <dbReference type="HAMAP-Rule" id="MF_00503"/>
    </source>
</evidence>
<sequence length="155" mass="17567">MSKKNIKLILNFNHKHLGQAGTIITVSQGYARNYLIPNNIAEQPTRKRLHYLAQLKNKETILQKQKQTQATNIKAQLETIYKFSIKRKVSDNNTIFGSITDKDVADTINLATGINLEKNQIELPLIKNTGLYDLNINLVSTVNAKIRLQVLPETI</sequence>
<dbReference type="NCBIfam" id="TIGR00158">
    <property type="entry name" value="L9"/>
    <property type="match status" value="1"/>
</dbReference>
<dbReference type="SUPFAM" id="SSF55658">
    <property type="entry name" value="L9 N-domain-like"/>
    <property type="match status" value="1"/>
</dbReference>
<keyword evidence="2 6" id="KW-0699">rRNA-binding</keyword>
<dbReference type="InterPro" id="IPR036791">
    <property type="entry name" value="Ribosomal_bL9_C_sf"/>
</dbReference>
<dbReference type="InterPro" id="IPR000244">
    <property type="entry name" value="Ribosomal_bL9"/>
</dbReference>
<protein>
    <recommendedName>
        <fullName evidence="6">Large ribosomal subunit protein bL9c</fullName>
    </recommendedName>
</protein>
<dbReference type="GeneID" id="30000248"/>
<evidence type="ECO:0000256" key="4">
    <source>
        <dbReference type="ARBA" id="ARBA00022980"/>
    </source>
</evidence>
<evidence type="ECO:0000256" key="3">
    <source>
        <dbReference type="ARBA" id="ARBA00022884"/>
    </source>
</evidence>
<keyword evidence="4 6" id="KW-0689">Ribosomal protein</keyword>
<keyword evidence="8" id="KW-0150">Chloroplast</keyword>
<dbReference type="GO" id="GO:0005840">
    <property type="term" value="C:ribosome"/>
    <property type="evidence" value="ECO:0007669"/>
    <property type="project" value="UniProtKB-KW"/>
</dbReference>
<evidence type="ECO:0000256" key="1">
    <source>
        <dbReference type="ARBA" id="ARBA00010605"/>
    </source>
</evidence>
<dbReference type="Gene3D" id="3.40.5.10">
    <property type="entry name" value="Ribosomal protein L9, N-terminal domain"/>
    <property type="match status" value="1"/>
</dbReference>
<evidence type="ECO:0000256" key="5">
    <source>
        <dbReference type="ARBA" id="ARBA00023274"/>
    </source>
</evidence>
<reference evidence="8" key="1">
    <citation type="submission" date="2016-10" db="EMBL/GenBank/DDBJ databases">
        <title>Chloroplast genomes as a tool to resolve red algal phylogenies: a case study in the Nemaliales.</title>
        <authorList>
            <person name="Costa J.F."/>
            <person name="Lin S.M."/>
            <person name="Macaya E.C."/>
            <person name="Fernandez-Garcia C."/>
            <person name="Verbruggen H."/>
        </authorList>
    </citation>
    <scope>NUCLEOTIDE SEQUENCE</scope>
    <source>
        <strain evidence="8">C.0024</strain>
    </source>
</reference>
<dbReference type="PROSITE" id="PS00651">
    <property type="entry name" value="RIBOSOMAL_L9"/>
    <property type="match status" value="1"/>
</dbReference>
<evidence type="ECO:0000259" key="7">
    <source>
        <dbReference type="PROSITE" id="PS00651"/>
    </source>
</evidence>
<dbReference type="InterPro" id="IPR020069">
    <property type="entry name" value="Ribosomal_bL9_C"/>
</dbReference>
<gene>
    <name evidence="6 8" type="primary">rpl9</name>
    <name evidence="8" type="ORF">C00024_210</name>
</gene>
<proteinExistence type="inferred from homology"/>
<dbReference type="Pfam" id="PF01281">
    <property type="entry name" value="Ribosomal_L9_N"/>
    <property type="match status" value="1"/>
</dbReference>
<comment type="function">
    <text evidence="6">Binds to the 23S rRNA.</text>
</comment>
<dbReference type="EMBL" id="LT622878">
    <property type="protein sequence ID" value="SCW24489.1"/>
    <property type="molecule type" value="Genomic_DNA"/>
</dbReference>
<keyword evidence="5 6" id="KW-0687">Ribonucleoprotein</keyword>
<feature type="domain" description="Ribosomal protein L9" evidence="7">
    <location>
        <begin position="18"/>
        <end position="45"/>
    </location>
</feature>
<dbReference type="SUPFAM" id="SSF55653">
    <property type="entry name" value="Ribosomal protein L9 C-domain"/>
    <property type="match status" value="1"/>
</dbReference>
<keyword evidence="8" id="KW-0934">Plastid</keyword>
<dbReference type="PANTHER" id="PTHR21368">
    <property type="entry name" value="50S RIBOSOMAL PROTEIN L9"/>
    <property type="match status" value="1"/>
</dbReference>
<dbReference type="Pfam" id="PF03948">
    <property type="entry name" value="Ribosomal_L9_C"/>
    <property type="match status" value="1"/>
</dbReference>
<reference evidence="8" key="2">
    <citation type="submission" date="2016-10" db="EMBL/GenBank/DDBJ databases">
        <authorList>
            <person name="de Groot N.N."/>
        </authorList>
    </citation>
    <scope>NUCLEOTIDE SEQUENCE</scope>
    <source>
        <strain evidence="8">C.0024</strain>
    </source>
</reference>
<dbReference type="GO" id="GO:0003735">
    <property type="term" value="F:structural constituent of ribosome"/>
    <property type="evidence" value="ECO:0007669"/>
    <property type="project" value="InterPro"/>
</dbReference>
<dbReference type="GO" id="GO:0006412">
    <property type="term" value="P:translation"/>
    <property type="evidence" value="ECO:0007669"/>
    <property type="project" value="UniProtKB-UniRule"/>
</dbReference>
<dbReference type="GO" id="GO:0019843">
    <property type="term" value="F:rRNA binding"/>
    <property type="evidence" value="ECO:0007669"/>
    <property type="project" value="UniProtKB-UniRule"/>
</dbReference>
<accession>A0A1G4P0V1</accession>
<dbReference type="HAMAP" id="MF_00503">
    <property type="entry name" value="Ribosomal_bL9"/>
    <property type="match status" value="1"/>
</dbReference>
<organism evidence="8">
    <name type="scientific">Trichogloeopsis pedicellata</name>
    <dbReference type="NCBI Taxonomy" id="1495610"/>
    <lineage>
        <taxon>Eukaryota</taxon>
        <taxon>Rhodophyta</taxon>
        <taxon>Florideophyceae</taxon>
        <taxon>Nemaliophycidae</taxon>
        <taxon>Nemaliales</taxon>
        <taxon>Liagoraceae</taxon>
        <taxon>Trichogloeopsis</taxon>
    </lineage>
</organism>
<dbReference type="GO" id="GO:0009507">
    <property type="term" value="C:chloroplast"/>
    <property type="evidence" value="ECO:0007669"/>
    <property type="project" value="UniProtKB-SubCell"/>
</dbReference>